<reference evidence="2" key="1">
    <citation type="submission" date="2022-11" db="UniProtKB">
        <authorList>
            <consortium name="WormBaseParasite"/>
        </authorList>
    </citation>
    <scope>IDENTIFICATION</scope>
</reference>
<sequence length="91" mass="10113">MCPGPVLGMMSYNLRAMDNKLGLTKVVLWVTALSYESVSKYHSISYPEWHISSEGQTITLSPNLRSYFSIFAFSPNDSITPATSKAFGEEN</sequence>
<dbReference type="Proteomes" id="UP000887565">
    <property type="component" value="Unplaced"/>
</dbReference>
<keyword evidence="1" id="KW-1185">Reference proteome</keyword>
<evidence type="ECO:0000313" key="1">
    <source>
        <dbReference type="Proteomes" id="UP000887565"/>
    </source>
</evidence>
<proteinExistence type="predicted"/>
<evidence type="ECO:0000313" key="2">
    <source>
        <dbReference type="WBParaSite" id="nRc.2.0.1.t44564-RA"/>
    </source>
</evidence>
<name>A0A915L470_ROMCU</name>
<accession>A0A915L470</accession>
<organism evidence="1 2">
    <name type="scientific">Romanomermis culicivorax</name>
    <name type="common">Nematode worm</name>
    <dbReference type="NCBI Taxonomy" id="13658"/>
    <lineage>
        <taxon>Eukaryota</taxon>
        <taxon>Metazoa</taxon>
        <taxon>Ecdysozoa</taxon>
        <taxon>Nematoda</taxon>
        <taxon>Enoplea</taxon>
        <taxon>Dorylaimia</taxon>
        <taxon>Mermithida</taxon>
        <taxon>Mermithoidea</taxon>
        <taxon>Mermithidae</taxon>
        <taxon>Romanomermis</taxon>
    </lineage>
</organism>
<protein>
    <submittedName>
        <fullName evidence="2">Uncharacterized protein</fullName>
    </submittedName>
</protein>
<dbReference type="WBParaSite" id="nRc.2.0.1.t44564-RA">
    <property type="protein sequence ID" value="nRc.2.0.1.t44564-RA"/>
    <property type="gene ID" value="nRc.2.0.1.g44564"/>
</dbReference>
<dbReference type="AlphaFoldDB" id="A0A915L470"/>